<gene>
    <name evidence="2" type="ORF">FHX53_000212</name>
</gene>
<keyword evidence="2" id="KW-0808">Transferase</keyword>
<dbReference type="EC" id="2.1.1.163" evidence="2"/>
<name>A0A839EA82_9MICO</name>
<dbReference type="AlphaFoldDB" id="A0A839EA82"/>
<dbReference type="EC" id="2.1.1.201" evidence="2"/>
<dbReference type="GO" id="GO:0043770">
    <property type="term" value="F:demethylmenaquinone methyltransferase activity"/>
    <property type="evidence" value="ECO:0007669"/>
    <property type="project" value="UniProtKB-EC"/>
</dbReference>
<dbReference type="EMBL" id="JACGWX010000001">
    <property type="protein sequence ID" value="MBA8846648.1"/>
    <property type="molecule type" value="Genomic_DNA"/>
</dbReference>
<keyword evidence="2" id="KW-0489">Methyltransferase</keyword>
<organism evidence="2 3">
    <name type="scientific">Microcella alkalica</name>
    <dbReference type="NCBI Taxonomy" id="355930"/>
    <lineage>
        <taxon>Bacteria</taxon>
        <taxon>Bacillati</taxon>
        <taxon>Actinomycetota</taxon>
        <taxon>Actinomycetes</taxon>
        <taxon>Micrococcales</taxon>
        <taxon>Microbacteriaceae</taxon>
        <taxon>Microcella</taxon>
    </lineage>
</organism>
<dbReference type="InterPro" id="IPR025714">
    <property type="entry name" value="Methyltranfer_dom"/>
</dbReference>
<dbReference type="Gene3D" id="3.40.50.150">
    <property type="entry name" value="Vaccinia Virus protein VP39"/>
    <property type="match status" value="1"/>
</dbReference>
<feature type="domain" description="Methyltransferase" evidence="1">
    <location>
        <begin position="38"/>
        <end position="152"/>
    </location>
</feature>
<dbReference type="Proteomes" id="UP000585905">
    <property type="component" value="Unassembled WGS sequence"/>
</dbReference>
<evidence type="ECO:0000259" key="1">
    <source>
        <dbReference type="Pfam" id="PF13847"/>
    </source>
</evidence>
<evidence type="ECO:0000313" key="3">
    <source>
        <dbReference type="Proteomes" id="UP000585905"/>
    </source>
</evidence>
<sequence length="219" mass="23247">MARERYSSGARLYDALSAEWPVYRVGRTTAIAQLDPRPGERVLDLGCGTGLNHALLDAAVGPDGAVLGVDRSAQMLAAARRRAERYGLRTVRLLEADATELDVDAAREALGGPADVVIATYTLSIMSDPAEAWRRALAVARPGARVAIVDMQEPHGSARIVSPLARAFAGFGGADLNARTWRMIETGARGVSARGLRGGHIQVRVGTLPDTSPTQEARP</sequence>
<accession>A0A839EA82</accession>
<dbReference type="PANTHER" id="PTHR43861">
    <property type="entry name" value="TRANS-ACONITATE 2-METHYLTRANSFERASE-RELATED"/>
    <property type="match status" value="1"/>
</dbReference>
<comment type="caution">
    <text evidence="2">The sequence shown here is derived from an EMBL/GenBank/DDBJ whole genome shotgun (WGS) entry which is preliminary data.</text>
</comment>
<keyword evidence="3" id="KW-1185">Reference proteome</keyword>
<protein>
    <submittedName>
        <fullName evidence="2">Demethylmenaquinone methyltransferase/2-methoxy-6-polyprenyl-1,4-benzoquinol methylase</fullName>
        <ecNumber evidence="2">2.1.1.163</ecNumber>
        <ecNumber evidence="2">2.1.1.201</ecNumber>
    </submittedName>
</protein>
<dbReference type="SUPFAM" id="SSF53335">
    <property type="entry name" value="S-adenosyl-L-methionine-dependent methyltransferases"/>
    <property type="match status" value="1"/>
</dbReference>
<reference evidence="2 3" key="1">
    <citation type="submission" date="2020-07" db="EMBL/GenBank/DDBJ databases">
        <title>Sequencing the genomes of 1000 actinobacteria strains.</title>
        <authorList>
            <person name="Klenk H.-P."/>
        </authorList>
    </citation>
    <scope>NUCLEOTIDE SEQUENCE [LARGE SCALE GENOMIC DNA]</scope>
    <source>
        <strain evidence="2 3">DSM 19663</strain>
    </source>
</reference>
<dbReference type="InterPro" id="IPR029063">
    <property type="entry name" value="SAM-dependent_MTases_sf"/>
</dbReference>
<proteinExistence type="predicted"/>
<dbReference type="GO" id="GO:0032259">
    <property type="term" value="P:methylation"/>
    <property type="evidence" value="ECO:0007669"/>
    <property type="project" value="UniProtKB-KW"/>
</dbReference>
<evidence type="ECO:0000313" key="2">
    <source>
        <dbReference type="EMBL" id="MBA8846648.1"/>
    </source>
</evidence>
<dbReference type="PANTHER" id="PTHR43861:SF1">
    <property type="entry name" value="TRANS-ACONITATE 2-METHYLTRANSFERASE"/>
    <property type="match status" value="1"/>
</dbReference>
<dbReference type="GO" id="GO:0008425">
    <property type="term" value="F:2-methoxy-6-polyprenyl-1,4-benzoquinol methyltransferase activity"/>
    <property type="evidence" value="ECO:0007669"/>
    <property type="project" value="UniProtKB-EC"/>
</dbReference>
<dbReference type="CDD" id="cd02440">
    <property type="entry name" value="AdoMet_MTases"/>
    <property type="match status" value="1"/>
</dbReference>
<dbReference type="RefSeq" id="WP_182489385.1">
    <property type="nucleotide sequence ID" value="NZ_BAAAOV010000002.1"/>
</dbReference>
<dbReference type="Pfam" id="PF13847">
    <property type="entry name" value="Methyltransf_31"/>
    <property type="match status" value="1"/>
</dbReference>